<reference evidence="3" key="1">
    <citation type="journal article" date="2019" name="Int. J. Syst. Evol. Microbiol.">
        <title>The Global Catalogue of Microorganisms (GCM) 10K type strain sequencing project: providing services to taxonomists for standard genome sequencing and annotation.</title>
        <authorList>
            <consortium name="The Broad Institute Genomics Platform"/>
            <consortium name="The Broad Institute Genome Sequencing Center for Infectious Disease"/>
            <person name="Wu L."/>
            <person name="Ma J."/>
        </authorList>
    </citation>
    <scope>NUCLEOTIDE SEQUENCE [LARGE SCALE GENOMIC DNA]</scope>
    <source>
        <strain evidence="3">CGMCC 1.14993</strain>
    </source>
</reference>
<dbReference type="NCBIfam" id="TIGR04086">
    <property type="entry name" value="TIGR04086_membr"/>
    <property type="match status" value="1"/>
</dbReference>
<keyword evidence="3" id="KW-1185">Reference proteome</keyword>
<feature type="transmembrane region" description="Helical" evidence="1">
    <location>
        <begin position="68"/>
        <end position="87"/>
    </location>
</feature>
<gene>
    <name evidence="2" type="ORF">GCM10007380_03370</name>
</gene>
<sequence>MKKTAVAVSYGVLTILLLVLSISLILSLLLRLTSLSEASVTTTTFVLSFIIMLIGGFVTGAKGKEKGWLLGLLTNGAYSIFVFFVQFLGYDRTFSKEQLMYHAIFIAICMLGSIFGVNTASNKSYNR</sequence>
<evidence type="ECO:0008006" key="4">
    <source>
        <dbReference type="Google" id="ProtNLM"/>
    </source>
</evidence>
<comment type="caution">
    <text evidence="2">The sequence shown here is derived from an EMBL/GenBank/DDBJ whole genome shotgun (WGS) entry which is preliminary data.</text>
</comment>
<evidence type="ECO:0000313" key="2">
    <source>
        <dbReference type="EMBL" id="GGI10552.1"/>
    </source>
</evidence>
<keyword evidence="1" id="KW-1133">Transmembrane helix</keyword>
<dbReference type="InterPro" id="IPR023804">
    <property type="entry name" value="DUF3792_TM"/>
</dbReference>
<evidence type="ECO:0000313" key="3">
    <source>
        <dbReference type="Proteomes" id="UP000626244"/>
    </source>
</evidence>
<organism evidence="2 3">
    <name type="scientific">Gottfriedia solisilvae</name>
    <dbReference type="NCBI Taxonomy" id="1516104"/>
    <lineage>
        <taxon>Bacteria</taxon>
        <taxon>Bacillati</taxon>
        <taxon>Bacillota</taxon>
        <taxon>Bacilli</taxon>
        <taxon>Bacillales</taxon>
        <taxon>Bacillaceae</taxon>
        <taxon>Gottfriedia</taxon>
    </lineage>
</organism>
<dbReference type="Proteomes" id="UP000626244">
    <property type="component" value="Unassembled WGS sequence"/>
</dbReference>
<protein>
    <recommendedName>
        <fullName evidence="4">TIGR04086 family membrane protein</fullName>
    </recommendedName>
</protein>
<evidence type="ECO:0000256" key="1">
    <source>
        <dbReference type="SAM" id="Phobius"/>
    </source>
</evidence>
<feature type="transmembrane region" description="Helical" evidence="1">
    <location>
        <begin position="99"/>
        <end position="117"/>
    </location>
</feature>
<keyword evidence="1" id="KW-0472">Membrane</keyword>
<keyword evidence="1" id="KW-0812">Transmembrane</keyword>
<dbReference type="Pfam" id="PF12670">
    <property type="entry name" value="DUF3792"/>
    <property type="match status" value="1"/>
</dbReference>
<proteinExistence type="predicted"/>
<dbReference type="OrthoDB" id="2988991at2"/>
<name>A0A8J3AJ76_9BACI</name>
<feature type="transmembrane region" description="Helical" evidence="1">
    <location>
        <begin position="7"/>
        <end position="30"/>
    </location>
</feature>
<dbReference type="AlphaFoldDB" id="A0A8J3AJ76"/>
<dbReference type="RefSeq" id="WP_087998636.1">
    <property type="nucleotide sequence ID" value="NZ_BMHB01000001.1"/>
</dbReference>
<dbReference type="EMBL" id="BMHB01000001">
    <property type="protein sequence ID" value="GGI10552.1"/>
    <property type="molecule type" value="Genomic_DNA"/>
</dbReference>
<accession>A0A8J3AJ76</accession>
<feature type="transmembrane region" description="Helical" evidence="1">
    <location>
        <begin position="42"/>
        <end position="61"/>
    </location>
</feature>